<feature type="compositionally biased region" description="Polar residues" evidence="1">
    <location>
        <begin position="219"/>
        <end position="230"/>
    </location>
</feature>
<feature type="region of interest" description="Disordered" evidence="1">
    <location>
        <begin position="339"/>
        <end position="372"/>
    </location>
</feature>
<comment type="caution">
    <text evidence="2">The sequence shown here is derived from an EMBL/GenBank/DDBJ whole genome shotgun (WGS) entry which is preliminary data.</text>
</comment>
<reference evidence="2" key="1">
    <citation type="journal article" date="2020" name="Nat. Commun.">
        <title>Large-scale genome sequencing of mycorrhizal fungi provides insights into the early evolution of symbiotic traits.</title>
        <authorList>
            <person name="Miyauchi S."/>
            <person name="Kiss E."/>
            <person name="Kuo A."/>
            <person name="Drula E."/>
            <person name="Kohler A."/>
            <person name="Sanchez-Garcia M."/>
            <person name="Morin E."/>
            <person name="Andreopoulos B."/>
            <person name="Barry K.W."/>
            <person name="Bonito G."/>
            <person name="Buee M."/>
            <person name="Carver A."/>
            <person name="Chen C."/>
            <person name="Cichocki N."/>
            <person name="Clum A."/>
            <person name="Culley D."/>
            <person name="Crous P.W."/>
            <person name="Fauchery L."/>
            <person name="Girlanda M."/>
            <person name="Hayes R.D."/>
            <person name="Keri Z."/>
            <person name="LaButti K."/>
            <person name="Lipzen A."/>
            <person name="Lombard V."/>
            <person name="Magnuson J."/>
            <person name="Maillard F."/>
            <person name="Murat C."/>
            <person name="Nolan M."/>
            <person name="Ohm R.A."/>
            <person name="Pangilinan J."/>
            <person name="Pereira M.F."/>
            <person name="Perotto S."/>
            <person name="Peter M."/>
            <person name="Pfister S."/>
            <person name="Riley R."/>
            <person name="Sitrit Y."/>
            <person name="Stielow J.B."/>
            <person name="Szollosi G."/>
            <person name="Zifcakova L."/>
            <person name="Stursova M."/>
            <person name="Spatafora J.W."/>
            <person name="Tedersoo L."/>
            <person name="Vaario L.M."/>
            <person name="Yamada A."/>
            <person name="Yan M."/>
            <person name="Wang P."/>
            <person name="Xu J."/>
            <person name="Bruns T."/>
            <person name="Baldrian P."/>
            <person name="Vilgalys R."/>
            <person name="Dunand C."/>
            <person name="Henrissat B."/>
            <person name="Grigoriev I.V."/>
            <person name="Hibbett D."/>
            <person name="Nagy L.G."/>
            <person name="Martin F.M."/>
        </authorList>
    </citation>
    <scope>NUCLEOTIDE SEQUENCE</scope>
    <source>
        <strain evidence="2">UP504</strain>
    </source>
</reference>
<evidence type="ECO:0000313" key="2">
    <source>
        <dbReference type="EMBL" id="KAF9511420.1"/>
    </source>
</evidence>
<dbReference type="Proteomes" id="UP000886523">
    <property type="component" value="Unassembled WGS sequence"/>
</dbReference>
<feature type="compositionally biased region" description="Acidic residues" evidence="1">
    <location>
        <begin position="346"/>
        <end position="371"/>
    </location>
</feature>
<gene>
    <name evidence="2" type="ORF">BS47DRAFT_1363800</name>
</gene>
<accession>A0A9P6DV82</accession>
<evidence type="ECO:0000313" key="3">
    <source>
        <dbReference type="Proteomes" id="UP000886523"/>
    </source>
</evidence>
<name>A0A9P6DV82_9AGAM</name>
<organism evidence="2 3">
    <name type="scientific">Hydnum rufescens UP504</name>
    <dbReference type="NCBI Taxonomy" id="1448309"/>
    <lineage>
        <taxon>Eukaryota</taxon>
        <taxon>Fungi</taxon>
        <taxon>Dikarya</taxon>
        <taxon>Basidiomycota</taxon>
        <taxon>Agaricomycotina</taxon>
        <taxon>Agaricomycetes</taxon>
        <taxon>Cantharellales</taxon>
        <taxon>Hydnaceae</taxon>
        <taxon>Hydnum</taxon>
    </lineage>
</organism>
<dbReference type="AlphaFoldDB" id="A0A9P6DV82"/>
<proteinExistence type="predicted"/>
<feature type="compositionally biased region" description="Polar residues" evidence="1">
    <location>
        <begin position="58"/>
        <end position="78"/>
    </location>
</feature>
<feature type="compositionally biased region" description="Polar residues" evidence="1">
    <location>
        <begin position="109"/>
        <end position="134"/>
    </location>
</feature>
<evidence type="ECO:0000256" key="1">
    <source>
        <dbReference type="SAM" id="MobiDB-lite"/>
    </source>
</evidence>
<feature type="region of interest" description="Disordered" evidence="1">
    <location>
        <begin position="1"/>
        <end position="164"/>
    </location>
</feature>
<protein>
    <submittedName>
        <fullName evidence="2">Uncharacterized protein</fullName>
    </submittedName>
</protein>
<feature type="compositionally biased region" description="Polar residues" evidence="1">
    <location>
        <begin position="203"/>
        <end position="212"/>
    </location>
</feature>
<dbReference type="EMBL" id="MU129000">
    <property type="protein sequence ID" value="KAF9511420.1"/>
    <property type="molecule type" value="Genomic_DNA"/>
</dbReference>
<feature type="region of interest" description="Disordered" evidence="1">
    <location>
        <begin position="203"/>
        <end position="233"/>
    </location>
</feature>
<feature type="compositionally biased region" description="Basic residues" evidence="1">
    <location>
        <begin position="47"/>
        <end position="57"/>
    </location>
</feature>
<sequence length="386" mass="42735">MHHEIQECAATQDPDSRVPTTHTTTKRVRHHTPALAGFLTPQNPHPKNPRTRPRRNTGMHTATQDLNPCVSPTPTMMNQVRHHTPTSVLSPSAKPNPENAQTTHHETQECTATQDPDSRVPTTHTTAKQVQCHTPASADFLTPQNPRPKNPRARPGQNTGMRAATQDPNSRLFATNTMRRPQIRSHTPTEAVCTMVLSPSAQPHLKNATQDPNPEYQRRNTYGATPTSAASGGFKTRLHIPGDGGFLAGFRHGSTLVLPPHGDFPRGVKTRVPSNLTEYEDVKFFVLMELHHLHDLVNNWKHHTAGLLGRDGWVDWGNIPDQLPPLQRAWVCRQGRAQAEEVLSPGEEEAEEASSDDDENGELEEGPEAEDLTFLTSLDLVLGHED</sequence>
<keyword evidence="3" id="KW-1185">Reference proteome</keyword>